<gene>
    <name evidence="2" type="ORF">GO988_19570</name>
</gene>
<name>A0A7K1TJF3_9BACT</name>
<proteinExistence type="predicted"/>
<dbReference type="EMBL" id="WQKZ01000005">
    <property type="protein sequence ID" value="MVN78537.1"/>
    <property type="molecule type" value="Genomic_DNA"/>
</dbReference>
<feature type="signal peptide" evidence="1">
    <location>
        <begin position="1"/>
        <end position="20"/>
    </location>
</feature>
<feature type="chain" id="PRO_5029641150" description="Carboxypeptidase-like regulatory domain-containing protein" evidence="1">
    <location>
        <begin position="21"/>
        <end position="407"/>
    </location>
</feature>
<dbReference type="AlphaFoldDB" id="A0A7K1TJF3"/>
<keyword evidence="3" id="KW-1185">Reference proteome</keyword>
<dbReference type="InterPro" id="IPR008969">
    <property type="entry name" value="CarboxyPept-like_regulatory"/>
</dbReference>
<evidence type="ECO:0000313" key="2">
    <source>
        <dbReference type="EMBL" id="MVN78537.1"/>
    </source>
</evidence>
<evidence type="ECO:0000256" key="1">
    <source>
        <dbReference type="SAM" id="SignalP"/>
    </source>
</evidence>
<accession>A0A7K1TJF3</accession>
<evidence type="ECO:0000313" key="3">
    <source>
        <dbReference type="Proteomes" id="UP000441336"/>
    </source>
</evidence>
<reference evidence="2 3" key="1">
    <citation type="submission" date="2019-12" db="EMBL/GenBank/DDBJ databases">
        <title>Hymenobacter sp. HMF4947 Genome sequencing and assembly.</title>
        <authorList>
            <person name="Kang H."/>
            <person name="Cha I."/>
            <person name="Kim H."/>
            <person name="Joh K."/>
        </authorList>
    </citation>
    <scope>NUCLEOTIDE SEQUENCE [LARGE SCALE GENOMIC DNA]</scope>
    <source>
        <strain evidence="2 3">HMF4947</strain>
    </source>
</reference>
<dbReference type="Gene3D" id="2.60.40.1120">
    <property type="entry name" value="Carboxypeptidase-like, regulatory domain"/>
    <property type="match status" value="1"/>
</dbReference>
<sequence length="407" mass="45670">MRVVIASLLLLLWVPRLAAAQERLAGVVQDSVTHAPLAFASVFLANTTLGATTTEDGKFEFPRVPAGTYDVVASYVGYRLAKQTITVGATAPPLVLRLSPSANRLGEVVVRAHRTRTDDYQRFVQLFLGNTTFSKQCHIRNRSDVQAYFDAYNRELTATVDNFLQVDNQALGYRIKYFGFNFKCDFRQQTLSFYGQPVFEEMTPRDDRQQRQWEANRVAAYHGSLTHFLKSVYDNRLSAEGFLAQKVRIVRNPRYALADSLMQALRASHTSYSAAYQDSMDRWRQVPPAFALLYTAERPADSLRRVSADGAHTLLRFTDELQVCYFGEAPDPRYGQPMAALGPPGAPAPAKRQVSRLRLLAPEAEIQPNGYLVNPLAVFVSEYWGFEKIGEFLPLNYVPPASPSPTP</sequence>
<organism evidence="2 3">
    <name type="scientific">Hymenobacter ginkgonis</name>
    <dbReference type="NCBI Taxonomy" id="2682976"/>
    <lineage>
        <taxon>Bacteria</taxon>
        <taxon>Pseudomonadati</taxon>
        <taxon>Bacteroidota</taxon>
        <taxon>Cytophagia</taxon>
        <taxon>Cytophagales</taxon>
        <taxon>Hymenobacteraceae</taxon>
        <taxon>Hymenobacter</taxon>
    </lineage>
</organism>
<dbReference type="Pfam" id="PF13715">
    <property type="entry name" value="CarbopepD_reg_2"/>
    <property type="match status" value="1"/>
</dbReference>
<dbReference type="Proteomes" id="UP000441336">
    <property type="component" value="Unassembled WGS sequence"/>
</dbReference>
<keyword evidence="1" id="KW-0732">Signal</keyword>
<dbReference type="SUPFAM" id="SSF49464">
    <property type="entry name" value="Carboxypeptidase regulatory domain-like"/>
    <property type="match status" value="1"/>
</dbReference>
<protein>
    <recommendedName>
        <fullName evidence="4">Carboxypeptidase-like regulatory domain-containing protein</fullName>
    </recommendedName>
</protein>
<evidence type="ECO:0008006" key="4">
    <source>
        <dbReference type="Google" id="ProtNLM"/>
    </source>
</evidence>
<comment type="caution">
    <text evidence="2">The sequence shown here is derived from an EMBL/GenBank/DDBJ whole genome shotgun (WGS) entry which is preliminary data.</text>
</comment>